<evidence type="ECO:0000313" key="8">
    <source>
        <dbReference type="Proteomes" id="UP000093514"/>
    </source>
</evidence>
<dbReference type="AlphaFoldDB" id="A0A1C0AA89"/>
<dbReference type="GO" id="GO:0005436">
    <property type="term" value="F:sodium:phosphate symporter activity"/>
    <property type="evidence" value="ECO:0007669"/>
    <property type="project" value="InterPro"/>
</dbReference>
<keyword evidence="2" id="KW-1003">Cell membrane</keyword>
<keyword evidence="4 6" id="KW-1133">Transmembrane helix</keyword>
<reference evidence="7 8" key="2">
    <citation type="submission" date="2016-08" db="EMBL/GenBank/DDBJ databases">
        <title>Orenia metallireducens sp. nov. strain Z6, a Novel Metal-reducing Firmicute from the Deep Subsurface.</title>
        <authorList>
            <person name="Maxim B.I."/>
            <person name="Kenneth K."/>
            <person name="Flynn T.M."/>
            <person name="Oloughlin E.J."/>
            <person name="Locke R.A."/>
            <person name="Weber J.R."/>
            <person name="Egan S.M."/>
            <person name="Mackie R.I."/>
            <person name="Cann I.K."/>
        </authorList>
    </citation>
    <scope>NUCLEOTIDE SEQUENCE [LARGE SCALE GENOMIC DNA]</scope>
    <source>
        <strain evidence="7 8">Z6</strain>
    </source>
</reference>
<gene>
    <name evidence="7" type="ORF">U472_06770</name>
</gene>
<evidence type="ECO:0000256" key="3">
    <source>
        <dbReference type="ARBA" id="ARBA00022692"/>
    </source>
</evidence>
<evidence type="ECO:0000256" key="4">
    <source>
        <dbReference type="ARBA" id="ARBA00022989"/>
    </source>
</evidence>
<dbReference type="InterPro" id="IPR004633">
    <property type="entry name" value="NaPi_cotrn-rel/YqeW-like"/>
</dbReference>
<dbReference type="RefSeq" id="WP_068716790.1">
    <property type="nucleotide sequence ID" value="NZ_LWDV01000008.1"/>
</dbReference>
<feature type="transmembrane region" description="Helical" evidence="6">
    <location>
        <begin position="244"/>
        <end position="266"/>
    </location>
</feature>
<feature type="transmembrane region" description="Helical" evidence="6">
    <location>
        <begin position="177"/>
        <end position="204"/>
    </location>
</feature>
<protein>
    <submittedName>
        <fullName evidence="7">Na/Pi-cotransporter</fullName>
    </submittedName>
</protein>
<dbReference type="Proteomes" id="UP000093514">
    <property type="component" value="Unassembled WGS sequence"/>
</dbReference>
<dbReference type="OrthoDB" id="9763003at2"/>
<dbReference type="InterPro" id="IPR003841">
    <property type="entry name" value="Na/Pi_transpt"/>
</dbReference>
<dbReference type="GO" id="GO:0005886">
    <property type="term" value="C:plasma membrane"/>
    <property type="evidence" value="ECO:0007669"/>
    <property type="project" value="UniProtKB-SubCell"/>
</dbReference>
<reference evidence="8" key="1">
    <citation type="submission" date="2016-07" db="EMBL/GenBank/DDBJ databases">
        <authorList>
            <person name="Florea S."/>
            <person name="Webb J.S."/>
            <person name="Jaromczyk J."/>
            <person name="Schardl C.L."/>
        </authorList>
    </citation>
    <scope>NUCLEOTIDE SEQUENCE [LARGE SCALE GENOMIC DNA]</scope>
    <source>
        <strain evidence="8">Z6</strain>
    </source>
</reference>
<keyword evidence="3 6" id="KW-0812">Transmembrane</keyword>
<dbReference type="EMBL" id="LWDV01000008">
    <property type="protein sequence ID" value="OCL27173.1"/>
    <property type="molecule type" value="Genomic_DNA"/>
</dbReference>
<proteinExistence type="predicted"/>
<dbReference type="PRINTS" id="PR00173">
    <property type="entry name" value="EDTRNSPORT"/>
</dbReference>
<dbReference type="PANTHER" id="PTHR10010:SF46">
    <property type="entry name" value="SODIUM-DEPENDENT PHOSPHATE TRANSPORT PROTEIN 2B"/>
    <property type="match status" value="1"/>
</dbReference>
<feature type="transmembrane region" description="Helical" evidence="6">
    <location>
        <begin position="286"/>
        <end position="306"/>
    </location>
</feature>
<accession>A0A1C0AA89</accession>
<name>A0A1C0AA89_9FIRM</name>
<comment type="subcellular location">
    <subcellularLocation>
        <location evidence="1">Cell membrane</location>
        <topology evidence="1">Multi-pass membrane protein</topology>
    </subcellularLocation>
</comment>
<feature type="transmembrane region" description="Helical" evidence="6">
    <location>
        <begin position="138"/>
        <end position="157"/>
    </location>
</feature>
<evidence type="ECO:0000256" key="1">
    <source>
        <dbReference type="ARBA" id="ARBA00004651"/>
    </source>
</evidence>
<dbReference type="NCBIfam" id="TIGR00704">
    <property type="entry name" value="NaPi_cotrn_rel"/>
    <property type="match status" value="1"/>
</dbReference>
<evidence type="ECO:0000313" key="7">
    <source>
        <dbReference type="EMBL" id="OCL27173.1"/>
    </source>
</evidence>
<evidence type="ECO:0000256" key="6">
    <source>
        <dbReference type="SAM" id="Phobius"/>
    </source>
</evidence>
<keyword evidence="8" id="KW-1185">Reference proteome</keyword>
<keyword evidence="5 6" id="KW-0472">Membrane</keyword>
<feature type="transmembrane region" description="Helical" evidence="6">
    <location>
        <begin position="109"/>
        <end position="126"/>
    </location>
</feature>
<feature type="transmembrane region" description="Helical" evidence="6">
    <location>
        <begin position="211"/>
        <end position="232"/>
    </location>
</feature>
<sequence>MVIILIGKLVLGLALFLLGMEGVKDGFYKASGQRLEYLLKTLTNNIISSILTGIMVTMIIQSSSATTVIIISLVNANLLTLEQAFGVIMGANIGTTVTVQLISFRLEEYLWVIITLGIIFYLFYYLKKNRRLMYIGRGLLGFSILFIGLEILSNMIVNIQDLDIFIKTMTYLGARPLLGILIGVIVTAIIQSSSALTGIVVVLAKAGMVDLALAITLALGSNIGTCITAFIAAIGSSKVAKQTAWAHILFNIFGVIAVLPILSLFIEVISLTSEELARQIANAHTVFNLFNTLIVLPFRGIFIKFIRTVSSG</sequence>
<dbReference type="Pfam" id="PF02690">
    <property type="entry name" value="Na_Pi_cotrans"/>
    <property type="match status" value="2"/>
</dbReference>
<evidence type="ECO:0000256" key="5">
    <source>
        <dbReference type="ARBA" id="ARBA00023136"/>
    </source>
</evidence>
<organism evidence="7 8">
    <name type="scientific">Orenia metallireducens</name>
    <dbReference type="NCBI Taxonomy" id="1413210"/>
    <lineage>
        <taxon>Bacteria</taxon>
        <taxon>Bacillati</taxon>
        <taxon>Bacillota</taxon>
        <taxon>Clostridia</taxon>
        <taxon>Halanaerobiales</taxon>
        <taxon>Halobacteroidaceae</taxon>
        <taxon>Orenia</taxon>
    </lineage>
</organism>
<evidence type="ECO:0000256" key="2">
    <source>
        <dbReference type="ARBA" id="ARBA00022475"/>
    </source>
</evidence>
<feature type="transmembrane region" description="Helical" evidence="6">
    <location>
        <begin position="84"/>
        <end position="103"/>
    </location>
</feature>
<dbReference type="PANTHER" id="PTHR10010">
    <property type="entry name" value="SOLUTE CARRIER FAMILY 34 SODIUM PHOSPHATE , MEMBER 2-RELATED"/>
    <property type="match status" value="1"/>
</dbReference>
<comment type="caution">
    <text evidence="7">The sequence shown here is derived from an EMBL/GenBank/DDBJ whole genome shotgun (WGS) entry which is preliminary data.</text>
</comment>
<feature type="transmembrane region" description="Helical" evidence="6">
    <location>
        <begin position="46"/>
        <end position="72"/>
    </location>
</feature>
<dbReference type="NCBIfam" id="NF037997">
    <property type="entry name" value="Na_Pi_symport"/>
    <property type="match status" value="1"/>
</dbReference>
<dbReference type="GO" id="GO:0044341">
    <property type="term" value="P:sodium-dependent phosphate transport"/>
    <property type="evidence" value="ECO:0007669"/>
    <property type="project" value="InterPro"/>
</dbReference>